<dbReference type="STRING" id="694270.A0A395T2Z4"/>
<dbReference type="SMART" id="SM00066">
    <property type="entry name" value="GAL4"/>
    <property type="match status" value="1"/>
</dbReference>
<name>A0A395T2Z4_9HYPO</name>
<dbReference type="Gene3D" id="4.10.240.10">
    <property type="entry name" value="Zn(2)-C6 fungal-type DNA-binding domain"/>
    <property type="match status" value="1"/>
</dbReference>
<accession>A0A395T2Z4</accession>
<dbReference type="EMBL" id="PXOG01000057">
    <property type="protein sequence ID" value="RGP78846.1"/>
    <property type="molecule type" value="Genomic_DNA"/>
</dbReference>
<evidence type="ECO:0000313" key="3">
    <source>
        <dbReference type="EMBL" id="RGP78846.1"/>
    </source>
</evidence>
<comment type="caution">
    <text evidence="3">The sequence shown here is derived from an EMBL/GenBank/DDBJ whole genome shotgun (WGS) entry which is preliminary data.</text>
</comment>
<proteinExistence type="predicted"/>
<evidence type="ECO:0000259" key="2">
    <source>
        <dbReference type="PROSITE" id="PS50048"/>
    </source>
</evidence>
<feature type="domain" description="Zn(2)-C6 fungal-type" evidence="2">
    <location>
        <begin position="25"/>
        <end position="55"/>
    </location>
</feature>
<sequence>MIASVDQEQSIKPRARKSHVRSRTGCTACRNKRVRCDEQRPICDNCATTGQACEFAAPLLPLRERRKEYLPGEQQPWAVVGKPSPAVPPRAFSYCASHIDLPLKSIELFHYFHKVGRDDEIVPQDKRQKLLASSMHQPDALRNTLLIAGFHYIVNAGQNNTLSEQIASTIGAENIRHCYLGNHDAAETHLNGLMKFMNFYCPIGMSAPPDLTLTAELATRYIILIDSTYSFISACKSRVMIIPKDAGKAAAPEVVAAMHGRYNLEGGGLTLKLRSMEILPYFFAPLSSTKEFRDIDALPMIDCLLVMTEVSQSSESATGKHPIQQLLWLEGAATVLVLSSIESHIETMHGQHQKVHRGKAPRGMRSSWSGILIATELYLHQVLGLWQLEAQLELTFHSHILTYLIWDLSKSSKCLEETSTAASNLWFWKAFVGAFSTARHIDVHGQLELYPLQSRFYELLCKWSRVSGIEEWEEAREVLLDTVWPNAAFAHEALAETVWYESQVQKQG</sequence>
<evidence type="ECO:0000313" key="4">
    <source>
        <dbReference type="Proteomes" id="UP000266234"/>
    </source>
</evidence>
<dbReference type="GO" id="GO:0008270">
    <property type="term" value="F:zinc ion binding"/>
    <property type="evidence" value="ECO:0007669"/>
    <property type="project" value="InterPro"/>
</dbReference>
<reference evidence="3 4" key="1">
    <citation type="journal article" date="2018" name="PLoS Pathog.">
        <title>Evolution of structural diversity of trichothecenes, a family of toxins produced by plant pathogenic and entomopathogenic fungi.</title>
        <authorList>
            <person name="Proctor R.H."/>
            <person name="McCormick S.P."/>
            <person name="Kim H.S."/>
            <person name="Cardoza R.E."/>
            <person name="Stanley A.M."/>
            <person name="Lindo L."/>
            <person name="Kelly A."/>
            <person name="Brown D.W."/>
            <person name="Lee T."/>
            <person name="Vaughan M.M."/>
            <person name="Alexander N.J."/>
            <person name="Busman M."/>
            <person name="Gutierrez S."/>
        </authorList>
    </citation>
    <scope>NUCLEOTIDE SEQUENCE [LARGE SCALE GENOMIC DNA]</scope>
    <source>
        <strain evidence="3 4">NRRL 20695</strain>
    </source>
</reference>
<dbReference type="Proteomes" id="UP000266234">
    <property type="component" value="Unassembled WGS sequence"/>
</dbReference>
<evidence type="ECO:0000256" key="1">
    <source>
        <dbReference type="ARBA" id="ARBA00023242"/>
    </source>
</evidence>
<keyword evidence="1" id="KW-0539">Nucleus</keyword>
<dbReference type="SUPFAM" id="SSF57701">
    <property type="entry name" value="Zn2/Cys6 DNA-binding domain"/>
    <property type="match status" value="1"/>
</dbReference>
<dbReference type="AlphaFoldDB" id="A0A395T2Z4"/>
<gene>
    <name evidence="3" type="ORF">FLONG3_3045</name>
</gene>
<organism evidence="3 4">
    <name type="scientific">Fusarium longipes</name>
    <dbReference type="NCBI Taxonomy" id="694270"/>
    <lineage>
        <taxon>Eukaryota</taxon>
        <taxon>Fungi</taxon>
        <taxon>Dikarya</taxon>
        <taxon>Ascomycota</taxon>
        <taxon>Pezizomycotina</taxon>
        <taxon>Sordariomycetes</taxon>
        <taxon>Hypocreomycetidae</taxon>
        <taxon>Hypocreales</taxon>
        <taxon>Nectriaceae</taxon>
        <taxon>Fusarium</taxon>
    </lineage>
</organism>
<dbReference type="InterPro" id="IPR001138">
    <property type="entry name" value="Zn2Cys6_DnaBD"/>
</dbReference>
<protein>
    <recommendedName>
        <fullName evidence="2">Zn(2)-C6 fungal-type domain-containing protein</fullName>
    </recommendedName>
</protein>
<dbReference type="PANTHER" id="PTHR47657:SF7">
    <property type="entry name" value="STEROL REGULATORY ELEMENT-BINDING PROTEIN ECM22"/>
    <property type="match status" value="1"/>
</dbReference>
<dbReference type="InterPro" id="IPR052400">
    <property type="entry name" value="Zn2-C6_fungal_TF"/>
</dbReference>
<dbReference type="PROSITE" id="PS00463">
    <property type="entry name" value="ZN2_CY6_FUNGAL_1"/>
    <property type="match status" value="1"/>
</dbReference>
<dbReference type="InterPro" id="IPR036864">
    <property type="entry name" value="Zn2-C6_fun-type_DNA-bd_sf"/>
</dbReference>
<dbReference type="OrthoDB" id="5419315at2759"/>
<keyword evidence="4" id="KW-1185">Reference proteome</keyword>
<dbReference type="PROSITE" id="PS50048">
    <property type="entry name" value="ZN2_CY6_FUNGAL_2"/>
    <property type="match status" value="1"/>
</dbReference>
<dbReference type="PANTHER" id="PTHR47657">
    <property type="entry name" value="STEROL REGULATORY ELEMENT-BINDING PROTEIN ECM22"/>
    <property type="match status" value="1"/>
</dbReference>
<dbReference type="Pfam" id="PF00172">
    <property type="entry name" value="Zn_clus"/>
    <property type="match status" value="1"/>
</dbReference>
<dbReference type="CDD" id="cd00067">
    <property type="entry name" value="GAL4"/>
    <property type="match status" value="1"/>
</dbReference>
<dbReference type="GO" id="GO:0000981">
    <property type="term" value="F:DNA-binding transcription factor activity, RNA polymerase II-specific"/>
    <property type="evidence" value="ECO:0007669"/>
    <property type="project" value="InterPro"/>
</dbReference>